<evidence type="ECO:0000313" key="1">
    <source>
        <dbReference type="EMBL" id="ARQ07713.1"/>
    </source>
</evidence>
<dbReference type="Proteomes" id="UP000194154">
    <property type="component" value="Chromosome"/>
</dbReference>
<reference evidence="1 2" key="1">
    <citation type="journal article" date="2017" name="Int. J. Syst. Evol. Microbiol.">
        <title>Macrococcus canis sp. nov., a skin bacterium associated with infections in dogs.</title>
        <authorList>
            <person name="Gobeli Brawand S."/>
            <person name="Cotting K."/>
            <person name="Gomez-Sanz E."/>
            <person name="Collaud A."/>
            <person name="Thomann A."/>
            <person name="Brodard I."/>
            <person name="Rodriguez-Campos S."/>
            <person name="Strauss C."/>
            <person name="Perreten V."/>
        </authorList>
    </citation>
    <scope>NUCLEOTIDE SEQUENCE [LARGE SCALE GENOMIC DNA]</scope>
    <source>
        <strain evidence="1 2">KM45013</strain>
    </source>
</reference>
<dbReference type="KEGG" id="mcak:MCCS_21240"/>
<name>A0A1W7ADM0_9STAP</name>
<sequence length="45" mass="5392">MQLLSNLLQSFVQFLIYLGDMSITKSCYFYFNESELDKELFESKK</sequence>
<dbReference type="EMBL" id="CP021059">
    <property type="protein sequence ID" value="ARQ07713.1"/>
    <property type="molecule type" value="Genomic_DNA"/>
</dbReference>
<dbReference type="GeneID" id="43457911"/>
<gene>
    <name evidence="1" type="ORF">MCCS_21240</name>
</gene>
<organism evidence="1 2">
    <name type="scientific">Macrococcoides canis</name>
    <dbReference type="NCBI Taxonomy" id="1855823"/>
    <lineage>
        <taxon>Bacteria</taxon>
        <taxon>Bacillati</taxon>
        <taxon>Bacillota</taxon>
        <taxon>Bacilli</taxon>
        <taxon>Bacillales</taxon>
        <taxon>Staphylococcaceae</taxon>
        <taxon>Macrococcoides</taxon>
    </lineage>
</organism>
<keyword evidence="2" id="KW-1185">Reference proteome</keyword>
<evidence type="ECO:0000313" key="2">
    <source>
        <dbReference type="Proteomes" id="UP000194154"/>
    </source>
</evidence>
<proteinExistence type="predicted"/>
<accession>A0A1W7ADM0</accession>
<protein>
    <submittedName>
        <fullName evidence="1">AgrD protein</fullName>
    </submittedName>
</protein>
<dbReference type="AlphaFoldDB" id="A0A1W7ADM0"/>
<dbReference type="RefSeq" id="WP_157891100.1">
    <property type="nucleotide sequence ID" value="NZ_CBCRZA010000007.1"/>
</dbReference>